<sequence length="237" mass="26667">MRRAVISSIARDVAVKLGPLGNALKERLMITGEALRSVHPKSLNGRVPIICDHLKFDSRNWSKAPRRGSVFIFVIPVKTFGTNELVHHQAGEDNPKNDTRAIAEGFQLMVSAQYIEAEFHFKRLQADRWSTARGVRQTISRMLAITSAISNVMRLAPGTVMAPYYRGECPAFETTIEEQVAFRLKQSEVSLPRNFMNAVEDPSSATNIAEVLDSTHRQSGGVSHRRKAKEWRKKARR</sequence>
<protein>
    <submittedName>
        <fullName evidence="2">Uncharacterized protein</fullName>
    </submittedName>
</protein>
<feature type="region of interest" description="Disordered" evidence="1">
    <location>
        <begin position="214"/>
        <end position="237"/>
    </location>
</feature>
<dbReference type="AlphaFoldDB" id="A0A0S4JUS0"/>
<dbReference type="Proteomes" id="UP000051952">
    <property type="component" value="Unassembled WGS sequence"/>
</dbReference>
<gene>
    <name evidence="2" type="ORF">BSAL_39690</name>
</gene>
<dbReference type="VEuPathDB" id="TriTrypDB:BSAL_39690"/>
<dbReference type="EMBL" id="CYKH01002091">
    <property type="protein sequence ID" value="CUG92852.1"/>
    <property type="molecule type" value="Genomic_DNA"/>
</dbReference>
<evidence type="ECO:0000313" key="3">
    <source>
        <dbReference type="Proteomes" id="UP000051952"/>
    </source>
</evidence>
<organism evidence="2 3">
    <name type="scientific">Bodo saltans</name>
    <name type="common">Flagellated protozoan</name>
    <dbReference type="NCBI Taxonomy" id="75058"/>
    <lineage>
        <taxon>Eukaryota</taxon>
        <taxon>Discoba</taxon>
        <taxon>Euglenozoa</taxon>
        <taxon>Kinetoplastea</taxon>
        <taxon>Metakinetoplastina</taxon>
        <taxon>Eubodonida</taxon>
        <taxon>Bodonidae</taxon>
        <taxon>Bodo</taxon>
    </lineage>
</organism>
<keyword evidence="3" id="KW-1185">Reference proteome</keyword>
<accession>A0A0S4JUS0</accession>
<feature type="compositionally biased region" description="Basic residues" evidence="1">
    <location>
        <begin position="223"/>
        <end position="237"/>
    </location>
</feature>
<evidence type="ECO:0000313" key="2">
    <source>
        <dbReference type="EMBL" id="CUG92852.1"/>
    </source>
</evidence>
<proteinExistence type="predicted"/>
<name>A0A0S4JUS0_BODSA</name>
<reference evidence="3" key="1">
    <citation type="submission" date="2015-09" db="EMBL/GenBank/DDBJ databases">
        <authorList>
            <consortium name="Pathogen Informatics"/>
        </authorList>
    </citation>
    <scope>NUCLEOTIDE SEQUENCE [LARGE SCALE GENOMIC DNA]</scope>
    <source>
        <strain evidence="3">Lake Konstanz</strain>
    </source>
</reference>
<evidence type="ECO:0000256" key="1">
    <source>
        <dbReference type="SAM" id="MobiDB-lite"/>
    </source>
</evidence>